<evidence type="ECO:0000313" key="2">
    <source>
        <dbReference type="Proteomes" id="UP001219568"/>
    </source>
</evidence>
<evidence type="ECO:0000313" key="1">
    <source>
        <dbReference type="EMBL" id="KAJ6038719.1"/>
    </source>
</evidence>
<reference evidence="1" key="1">
    <citation type="journal article" date="2023" name="IMA Fungus">
        <title>Comparative genomic study of the Penicillium genus elucidates a diverse pangenome and 15 lateral gene transfer events.</title>
        <authorList>
            <person name="Petersen C."/>
            <person name="Sorensen T."/>
            <person name="Nielsen M.R."/>
            <person name="Sondergaard T.E."/>
            <person name="Sorensen J.L."/>
            <person name="Fitzpatrick D.A."/>
            <person name="Frisvad J.C."/>
            <person name="Nielsen K.L."/>
        </authorList>
    </citation>
    <scope>NUCLEOTIDE SEQUENCE</scope>
    <source>
        <strain evidence="1">IBT 15450</strain>
    </source>
</reference>
<gene>
    <name evidence="1" type="ORF">N7460_007436</name>
</gene>
<proteinExistence type="predicted"/>
<dbReference type="AlphaFoldDB" id="A0AAD6N7U2"/>
<comment type="caution">
    <text evidence="1">The sequence shown here is derived from an EMBL/GenBank/DDBJ whole genome shotgun (WGS) entry which is preliminary data.</text>
</comment>
<accession>A0AAD6N7U2</accession>
<sequence>MSKASYIPWSPSEEQSLPDWLSQHQHLSWEDKSIEYCRDTGIARGPESLRGKHNQLLKGIYRRRSISARCRRKNAQAVRRQQVTHMPGIPKSPPALNLRAPDPQARQLLRQFNPEESLTRGQRRSYDAILGIFSLQRRRRHAVPEKLWRIFDQVLGRW</sequence>
<organism evidence="1 2">
    <name type="scientific">Penicillium canescens</name>
    <dbReference type="NCBI Taxonomy" id="5083"/>
    <lineage>
        <taxon>Eukaryota</taxon>
        <taxon>Fungi</taxon>
        <taxon>Dikarya</taxon>
        <taxon>Ascomycota</taxon>
        <taxon>Pezizomycotina</taxon>
        <taxon>Eurotiomycetes</taxon>
        <taxon>Eurotiomycetidae</taxon>
        <taxon>Eurotiales</taxon>
        <taxon>Aspergillaceae</taxon>
        <taxon>Penicillium</taxon>
    </lineage>
</organism>
<keyword evidence="2" id="KW-1185">Reference proteome</keyword>
<evidence type="ECO:0008006" key="3">
    <source>
        <dbReference type="Google" id="ProtNLM"/>
    </source>
</evidence>
<reference evidence="1" key="2">
    <citation type="submission" date="2023-01" db="EMBL/GenBank/DDBJ databases">
        <authorList>
            <person name="Petersen C."/>
        </authorList>
    </citation>
    <scope>NUCLEOTIDE SEQUENCE</scope>
    <source>
        <strain evidence="1">IBT 15450</strain>
    </source>
</reference>
<dbReference type="Proteomes" id="UP001219568">
    <property type="component" value="Unassembled WGS sequence"/>
</dbReference>
<dbReference type="EMBL" id="JAQJZL010000008">
    <property type="protein sequence ID" value="KAJ6038719.1"/>
    <property type="molecule type" value="Genomic_DNA"/>
</dbReference>
<protein>
    <recommendedName>
        <fullName evidence="3">Myb-like domain-containing protein</fullName>
    </recommendedName>
</protein>
<name>A0AAD6N7U2_PENCN</name>